<dbReference type="EMBL" id="JANYMP010000014">
    <property type="protein sequence ID" value="MCS7480662.1"/>
    <property type="molecule type" value="Genomic_DNA"/>
</dbReference>
<dbReference type="GO" id="GO:0008982">
    <property type="term" value="F:protein-N(PI)-phosphohistidine-sugar phosphotransferase activity"/>
    <property type="evidence" value="ECO:0007669"/>
    <property type="project" value="InterPro"/>
</dbReference>
<dbReference type="RefSeq" id="WP_259626148.1">
    <property type="nucleotide sequence ID" value="NZ_JANYMP010000014.1"/>
</dbReference>
<dbReference type="Pfam" id="PF02378">
    <property type="entry name" value="PTS_EIIC"/>
    <property type="match status" value="1"/>
</dbReference>
<keyword evidence="3" id="KW-0813">Transport</keyword>
<gene>
    <name evidence="14" type="primary">mtlA</name>
    <name evidence="14" type="ORF">NZH93_27725</name>
</gene>
<keyword evidence="10 12" id="KW-1133">Transmembrane helix</keyword>
<evidence type="ECO:0000256" key="7">
    <source>
        <dbReference type="ARBA" id="ARBA00022679"/>
    </source>
</evidence>
<evidence type="ECO:0000256" key="12">
    <source>
        <dbReference type="SAM" id="Phobius"/>
    </source>
</evidence>
<dbReference type="NCBIfam" id="TIGR00851">
    <property type="entry name" value="mtlA"/>
    <property type="match status" value="1"/>
</dbReference>
<keyword evidence="6" id="KW-0762">Sugar transport</keyword>
<evidence type="ECO:0000256" key="11">
    <source>
        <dbReference type="ARBA" id="ARBA00023136"/>
    </source>
</evidence>
<evidence type="ECO:0000256" key="10">
    <source>
        <dbReference type="ARBA" id="ARBA00022989"/>
    </source>
</evidence>
<comment type="caution">
    <text evidence="14">The sequence shown here is derived from an EMBL/GenBank/DDBJ whole genome shotgun (WGS) entry which is preliminary data.</text>
</comment>
<protein>
    <submittedName>
        <fullName evidence="14">Mannitol-specific PTS transporter subunit IIC</fullName>
        <ecNumber evidence="14">2.7.1.-</ecNumber>
    </submittedName>
</protein>
<evidence type="ECO:0000313" key="15">
    <source>
        <dbReference type="Proteomes" id="UP001141259"/>
    </source>
</evidence>
<keyword evidence="15" id="KW-1185">Reference proteome</keyword>
<feature type="domain" description="PTS EIIC type-2" evidence="13">
    <location>
        <begin position="19"/>
        <end position="349"/>
    </location>
</feature>
<dbReference type="EC" id="2.7.1.-" evidence="14"/>
<keyword evidence="4" id="KW-1003">Cell membrane</keyword>
<name>A0A9X3AGW8_9PSEU</name>
<dbReference type="Proteomes" id="UP001141259">
    <property type="component" value="Unassembled WGS sequence"/>
</dbReference>
<evidence type="ECO:0000256" key="2">
    <source>
        <dbReference type="ARBA" id="ARBA00004651"/>
    </source>
</evidence>
<evidence type="ECO:0000259" key="13">
    <source>
        <dbReference type="PROSITE" id="PS51104"/>
    </source>
</evidence>
<reference evidence="14" key="1">
    <citation type="submission" date="2022-08" db="EMBL/GenBank/DDBJ databases">
        <authorList>
            <person name="Tistechok S."/>
            <person name="Samborskyy M."/>
            <person name="Roman I."/>
        </authorList>
    </citation>
    <scope>NUCLEOTIDE SEQUENCE</scope>
    <source>
        <strain evidence="14">DSM 103496</strain>
    </source>
</reference>
<keyword evidence="5" id="KW-0597">Phosphoprotein</keyword>
<dbReference type="InterPro" id="IPR004718">
    <property type="entry name" value="PTS_IIC_mtl"/>
</dbReference>
<evidence type="ECO:0000256" key="9">
    <source>
        <dbReference type="ARBA" id="ARBA00022692"/>
    </source>
</evidence>
<dbReference type="GO" id="GO:0090563">
    <property type="term" value="F:protein-phosphocysteine-sugar phosphotransferase activity"/>
    <property type="evidence" value="ECO:0007669"/>
    <property type="project" value="TreeGrafter"/>
</dbReference>
<proteinExistence type="predicted"/>
<feature type="transmembrane region" description="Helical" evidence="12">
    <location>
        <begin position="320"/>
        <end position="341"/>
    </location>
</feature>
<dbReference type="PANTHER" id="PTHR30181">
    <property type="entry name" value="MANNITOL PERMEASE IIC COMPONENT"/>
    <property type="match status" value="1"/>
</dbReference>
<keyword evidence="11 12" id="KW-0472">Membrane</keyword>
<evidence type="ECO:0000256" key="5">
    <source>
        <dbReference type="ARBA" id="ARBA00022553"/>
    </source>
</evidence>
<dbReference type="InterPro" id="IPR050893">
    <property type="entry name" value="Sugar_PTS"/>
</dbReference>
<feature type="transmembrane region" description="Helical" evidence="12">
    <location>
        <begin position="276"/>
        <end position="300"/>
    </location>
</feature>
<keyword evidence="7 14" id="KW-0808">Transferase</keyword>
<dbReference type="GO" id="GO:0005886">
    <property type="term" value="C:plasma membrane"/>
    <property type="evidence" value="ECO:0007669"/>
    <property type="project" value="UniProtKB-SubCell"/>
</dbReference>
<organism evidence="14 15">
    <name type="scientific">Umezawaea endophytica</name>
    <dbReference type="NCBI Taxonomy" id="1654476"/>
    <lineage>
        <taxon>Bacteria</taxon>
        <taxon>Bacillati</taxon>
        <taxon>Actinomycetota</taxon>
        <taxon>Actinomycetes</taxon>
        <taxon>Pseudonocardiales</taxon>
        <taxon>Pseudonocardiaceae</taxon>
        <taxon>Umezawaea</taxon>
    </lineage>
</organism>
<comment type="subcellular location">
    <subcellularLocation>
        <location evidence="2">Cell membrane</location>
        <topology evidence="2">Multi-pass membrane protein</topology>
    </subcellularLocation>
</comment>
<comment type="function">
    <text evidence="1">The phosphoenolpyruvate-dependent sugar phosphotransferase system (sugar PTS), a major carbohydrate active transport system, catalyzes the phosphorylation of incoming sugar substrates concomitantly with their translocation across the cell membrane. The enzyme II CmtAB PTS system is involved in D-mannitol transport.</text>
</comment>
<keyword evidence="8" id="KW-0598">Phosphotransferase system</keyword>
<dbReference type="PROSITE" id="PS51104">
    <property type="entry name" value="PTS_EIIC_TYPE_2"/>
    <property type="match status" value="1"/>
</dbReference>
<accession>A0A9X3AGW8</accession>
<feature type="transmembrane region" description="Helical" evidence="12">
    <location>
        <begin position="21"/>
        <end position="45"/>
    </location>
</feature>
<evidence type="ECO:0000256" key="3">
    <source>
        <dbReference type="ARBA" id="ARBA00022448"/>
    </source>
</evidence>
<dbReference type="InterPro" id="IPR013014">
    <property type="entry name" value="PTS_EIIC_2"/>
</dbReference>
<evidence type="ECO:0000256" key="8">
    <source>
        <dbReference type="ARBA" id="ARBA00022683"/>
    </source>
</evidence>
<keyword evidence="9 12" id="KW-0812">Transmembrane</keyword>
<sequence length="366" mass="37440">MINEDHPAKRPTRITVQRLGGHLASIVMPNIGAFIAWGLITALFIPDGWLPNPTFAQLVDPMVKVLLPVLIGYTGGRLVHGQRGGLVGSIATIGVVVGTEIPMFFGAMIMGPLAALCIKVFDRYVGSKVSSGFKMLVDNFSAGIIGGALAIVSLLSIGPAVQTATKALGHGVQIVVDAHLLPLVALLIEPAKILFLNNAVNHGVLGPLGVQDALAHGKAIHFLLETNPGPGMGILLACALFGDRTVRATAPGAMVIHFIGGIHEIYFPYVLAAPRLVLAAIAGGATGIFVFTLTGAGLIATPSPGSIISLMAVTPKGGHLSVIAGVAAATVVSFVVASALLKFGKGRDDQVETGGRVSAPAPAAAR</sequence>
<dbReference type="InterPro" id="IPR003352">
    <property type="entry name" value="PTS_EIIC"/>
</dbReference>
<dbReference type="AlphaFoldDB" id="A0A9X3AGW8"/>
<evidence type="ECO:0000256" key="1">
    <source>
        <dbReference type="ARBA" id="ARBA00002434"/>
    </source>
</evidence>
<feature type="transmembrane region" description="Helical" evidence="12">
    <location>
        <begin position="142"/>
        <end position="161"/>
    </location>
</feature>
<evidence type="ECO:0000256" key="4">
    <source>
        <dbReference type="ARBA" id="ARBA00022475"/>
    </source>
</evidence>
<dbReference type="GO" id="GO:0009401">
    <property type="term" value="P:phosphoenolpyruvate-dependent sugar phosphotransferase system"/>
    <property type="evidence" value="ECO:0007669"/>
    <property type="project" value="UniProtKB-KW"/>
</dbReference>
<feature type="transmembrane region" description="Helical" evidence="12">
    <location>
        <begin position="101"/>
        <end position="121"/>
    </location>
</feature>
<evidence type="ECO:0000313" key="14">
    <source>
        <dbReference type="EMBL" id="MCS7480662.1"/>
    </source>
</evidence>
<dbReference type="PANTHER" id="PTHR30181:SF2">
    <property type="entry name" value="PTS SYSTEM MANNITOL-SPECIFIC EIICBA COMPONENT"/>
    <property type="match status" value="1"/>
</dbReference>
<evidence type="ECO:0000256" key="6">
    <source>
        <dbReference type="ARBA" id="ARBA00022597"/>
    </source>
</evidence>